<dbReference type="PANTHER" id="PTHR44591">
    <property type="entry name" value="STRESS RESPONSE REGULATOR PROTEIN 1"/>
    <property type="match status" value="1"/>
</dbReference>
<dbReference type="PANTHER" id="PTHR44591:SF3">
    <property type="entry name" value="RESPONSE REGULATORY DOMAIN-CONTAINING PROTEIN"/>
    <property type="match status" value="1"/>
</dbReference>
<protein>
    <submittedName>
        <fullName evidence="2">Uncharacterized protein</fullName>
    </submittedName>
</protein>
<keyword evidence="1" id="KW-0597">Phosphoprotein</keyword>
<dbReference type="CDD" id="cd17546">
    <property type="entry name" value="REC_hyHK_CKI1_RcsC-like"/>
    <property type="match status" value="1"/>
</dbReference>
<dbReference type="PROSITE" id="PS50110">
    <property type="entry name" value="RESPONSE_REGULATORY"/>
    <property type="match status" value="1"/>
</dbReference>
<dbReference type="KEGG" id="bsto:C0V70_07080"/>
<evidence type="ECO:0000313" key="3">
    <source>
        <dbReference type="Proteomes" id="UP000235584"/>
    </source>
</evidence>
<dbReference type="EMBL" id="CP025704">
    <property type="protein sequence ID" value="AUN97873.1"/>
    <property type="molecule type" value="Genomic_DNA"/>
</dbReference>
<evidence type="ECO:0000256" key="1">
    <source>
        <dbReference type="ARBA" id="ARBA00022553"/>
    </source>
</evidence>
<keyword evidence="3" id="KW-1185">Reference proteome</keyword>
<gene>
    <name evidence="2" type="ORF">C0V70_07080</name>
</gene>
<dbReference type="Proteomes" id="UP000235584">
    <property type="component" value="Chromosome"/>
</dbReference>
<dbReference type="InterPro" id="IPR001789">
    <property type="entry name" value="Sig_transdc_resp-reg_receiver"/>
</dbReference>
<dbReference type="RefSeq" id="WP_102243166.1">
    <property type="nucleotide sequence ID" value="NZ_CP025704.1"/>
</dbReference>
<sequence length="133" mass="14937">MSRILIVEDQKEIREILEEVFTKELGFKHVTFATDGLEGFAESCLQKFDLICTDHGMPFLNGGDLIAAIRTKPGINQHTPVIMVSALIPDLPAAIKGMEGIYFLEKPIDFNRLKRYVKMAIGMSKNRKDLIAV</sequence>
<name>A0A2K9NQU4_BACTC</name>
<evidence type="ECO:0000313" key="2">
    <source>
        <dbReference type="EMBL" id="AUN97873.1"/>
    </source>
</evidence>
<dbReference type="SUPFAM" id="SSF52172">
    <property type="entry name" value="CheY-like"/>
    <property type="match status" value="1"/>
</dbReference>
<dbReference type="SMART" id="SM00448">
    <property type="entry name" value="REC"/>
    <property type="match status" value="1"/>
</dbReference>
<accession>A0A2K9NQU4</accession>
<dbReference type="InterPro" id="IPR011006">
    <property type="entry name" value="CheY-like_superfamily"/>
</dbReference>
<proteinExistence type="predicted"/>
<dbReference type="Pfam" id="PF00072">
    <property type="entry name" value="Response_reg"/>
    <property type="match status" value="1"/>
</dbReference>
<organism evidence="2 3">
    <name type="scientific">Bacteriovorax stolpii</name>
    <name type="common">Bdellovibrio stolpii</name>
    <dbReference type="NCBI Taxonomy" id="960"/>
    <lineage>
        <taxon>Bacteria</taxon>
        <taxon>Pseudomonadati</taxon>
        <taxon>Bdellovibrionota</taxon>
        <taxon>Bacteriovoracia</taxon>
        <taxon>Bacteriovoracales</taxon>
        <taxon>Bacteriovoracaceae</taxon>
        <taxon>Bacteriovorax</taxon>
    </lineage>
</organism>
<dbReference type="GO" id="GO:0000160">
    <property type="term" value="P:phosphorelay signal transduction system"/>
    <property type="evidence" value="ECO:0007669"/>
    <property type="project" value="InterPro"/>
</dbReference>
<dbReference type="Gene3D" id="3.40.50.2300">
    <property type="match status" value="1"/>
</dbReference>
<dbReference type="AlphaFoldDB" id="A0A2K9NQU4"/>
<reference evidence="2 3" key="1">
    <citation type="submission" date="2018-01" db="EMBL/GenBank/DDBJ databases">
        <title>Complete genome sequence of Bacteriovorax stolpii DSM12778.</title>
        <authorList>
            <person name="Tang B."/>
            <person name="Chang J."/>
        </authorList>
    </citation>
    <scope>NUCLEOTIDE SEQUENCE [LARGE SCALE GENOMIC DNA]</scope>
    <source>
        <strain evidence="2 3">DSM 12778</strain>
    </source>
</reference>
<dbReference type="InterPro" id="IPR050595">
    <property type="entry name" value="Bact_response_regulator"/>
</dbReference>